<feature type="chain" id="PRO_5035430020" description="Peptidase S1 domain-containing protein" evidence="5">
    <location>
        <begin position="24"/>
        <end position="290"/>
    </location>
</feature>
<evidence type="ECO:0000256" key="1">
    <source>
        <dbReference type="ARBA" id="ARBA00022729"/>
    </source>
</evidence>
<keyword evidence="2" id="KW-1015">Disulfide bond</keyword>
<sequence length="290" mass="31517">MFAKMKLIFSLVLINIVLGYSNADEVKCGTRKVDSEKSLTIGDSAEIKEFPWLVLLRYEDANGTNAGYRCLGTLVNNNAVITSAGCVEPTEVILKGVRLGEYNLATDTDCIEKDDKKDCVDPVKDVGIEKKIVHSDYNSTTGDNDIAVVILDQKVDFSDSIQPICLPKADTETKPGDKVVATGWGRSQKGELIVTMKRVVSTVVSNEDCEKDYSKTTKTVTKNNICTKELEDSKHFTCAADSGGPLMSVSDNVWNVIGITSFGIGCGNTFADGNTKVASYVSWINDNIKV</sequence>
<evidence type="ECO:0000256" key="2">
    <source>
        <dbReference type="ARBA" id="ARBA00023157"/>
    </source>
</evidence>
<dbReference type="InterPro" id="IPR043504">
    <property type="entry name" value="Peptidase_S1_PA_chymotrypsin"/>
</dbReference>
<gene>
    <name evidence="7" type="ORF">ILUMI_24717</name>
</gene>
<evidence type="ECO:0000256" key="5">
    <source>
        <dbReference type="SAM" id="SignalP"/>
    </source>
</evidence>
<proteinExistence type="inferred from homology"/>
<feature type="domain" description="Peptidase S1" evidence="6">
    <location>
        <begin position="39"/>
        <end position="289"/>
    </location>
</feature>
<reference evidence="7" key="1">
    <citation type="submission" date="2019-08" db="EMBL/GenBank/DDBJ databases">
        <title>The genome of the North American firefly Photinus pyralis.</title>
        <authorList>
            <consortium name="Photinus pyralis genome working group"/>
            <person name="Fallon T.R."/>
            <person name="Sander Lower S.E."/>
            <person name="Weng J.-K."/>
        </authorList>
    </citation>
    <scope>NUCLEOTIDE SEQUENCE</scope>
    <source>
        <strain evidence="7">TRF0915ILg1</strain>
        <tissue evidence="7">Whole body</tissue>
    </source>
</reference>
<accession>A0A8K0G0C5</accession>
<keyword evidence="8" id="KW-1185">Reference proteome</keyword>
<dbReference type="AlphaFoldDB" id="A0A8K0G0C5"/>
<protein>
    <recommendedName>
        <fullName evidence="6">Peptidase S1 domain-containing protein</fullName>
    </recommendedName>
</protein>
<dbReference type="Gene3D" id="2.40.10.10">
    <property type="entry name" value="Trypsin-like serine proteases"/>
    <property type="match status" value="2"/>
</dbReference>
<evidence type="ECO:0000313" key="8">
    <source>
        <dbReference type="Proteomes" id="UP000801492"/>
    </source>
</evidence>
<dbReference type="PROSITE" id="PS50240">
    <property type="entry name" value="TRYPSIN_DOM"/>
    <property type="match status" value="1"/>
</dbReference>
<keyword evidence="3" id="KW-0325">Glycoprotein</keyword>
<keyword evidence="1 5" id="KW-0732">Signal</keyword>
<name>A0A8K0G0C5_IGNLU</name>
<dbReference type="InterPro" id="IPR001314">
    <property type="entry name" value="Peptidase_S1A"/>
</dbReference>
<feature type="signal peptide" evidence="5">
    <location>
        <begin position="1"/>
        <end position="23"/>
    </location>
</feature>
<dbReference type="PRINTS" id="PR00722">
    <property type="entry name" value="CHYMOTRYPSIN"/>
</dbReference>
<evidence type="ECO:0000256" key="4">
    <source>
        <dbReference type="ARBA" id="ARBA00024195"/>
    </source>
</evidence>
<dbReference type="Proteomes" id="UP000801492">
    <property type="component" value="Unassembled WGS sequence"/>
</dbReference>
<dbReference type="Pfam" id="PF00089">
    <property type="entry name" value="Trypsin"/>
    <property type="match status" value="1"/>
</dbReference>
<dbReference type="SMART" id="SM00020">
    <property type="entry name" value="Tryp_SPc"/>
    <property type="match status" value="1"/>
</dbReference>
<evidence type="ECO:0000313" key="7">
    <source>
        <dbReference type="EMBL" id="KAF2881431.1"/>
    </source>
</evidence>
<evidence type="ECO:0000256" key="3">
    <source>
        <dbReference type="ARBA" id="ARBA00023180"/>
    </source>
</evidence>
<dbReference type="GO" id="GO:0006508">
    <property type="term" value="P:proteolysis"/>
    <property type="evidence" value="ECO:0007669"/>
    <property type="project" value="InterPro"/>
</dbReference>
<dbReference type="CDD" id="cd00190">
    <property type="entry name" value="Tryp_SPc"/>
    <property type="match status" value="1"/>
</dbReference>
<dbReference type="FunFam" id="2.40.10.10:FF:000028">
    <property type="entry name" value="Serine protease easter"/>
    <property type="match status" value="1"/>
</dbReference>
<evidence type="ECO:0000259" key="6">
    <source>
        <dbReference type="PROSITE" id="PS50240"/>
    </source>
</evidence>
<comment type="caution">
    <text evidence="7">The sequence shown here is derived from an EMBL/GenBank/DDBJ whole genome shotgun (WGS) entry which is preliminary data.</text>
</comment>
<comment type="similarity">
    <text evidence="4">Belongs to the peptidase S1 family. CLIP subfamily.</text>
</comment>
<dbReference type="PANTHER" id="PTHR24252:SF7">
    <property type="entry name" value="HYALIN"/>
    <property type="match status" value="1"/>
</dbReference>
<dbReference type="GO" id="GO:0004252">
    <property type="term" value="F:serine-type endopeptidase activity"/>
    <property type="evidence" value="ECO:0007669"/>
    <property type="project" value="InterPro"/>
</dbReference>
<dbReference type="InterPro" id="IPR001254">
    <property type="entry name" value="Trypsin_dom"/>
</dbReference>
<dbReference type="PANTHER" id="PTHR24252">
    <property type="entry name" value="ACROSIN-RELATED"/>
    <property type="match status" value="1"/>
</dbReference>
<dbReference type="SUPFAM" id="SSF50494">
    <property type="entry name" value="Trypsin-like serine proteases"/>
    <property type="match status" value="1"/>
</dbReference>
<dbReference type="OrthoDB" id="6732254at2759"/>
<dbReference type="InterPro" id="IPR009003">
    <property type="entry name" value="Peptidase_S1_PA"/>
</dbReference>
<organism evidence="7 8">
    <name type="scientific">Ignelater luminosus</name>
    <name type="common">Cucubano</name>
    <name type="synonym">Pyrophorus luminosus</name>
    <dbReference type="NCBI Taxonomy" id="2038154"/>
    <lineage>
        <taxon>Eukaryota</taxon>
        <taxon>Metazoa</taxon>
        <taxon>Ecdysozoa</taxon>
        <taxon>Arthropoda</taxon>
        <taxon>Hexapoda</taxon>
        <taxon>Insecta</taxon>
        <taxon>Pterygota</taxon>
        <taxon>Neoptera</taxon>
        <taxon>Endopterygota</taxon>
        <taxon>Coleoptera</taxon>
        <taxon>Polyphaga</taxon>
        <taxon>Elateriformia</taxon>
        <taxon>Elateroidea</taxon>
        <taxon>Elateridae</taxon>
        <taxon>Agrypninae</taxon>
        <taxon>Pyrophorini</taxon>
        <taxon>Ignelater</taxon>
    </lineage>
</organism>
<dbReference type="EMBL" id="VTPC01090739">
    <property type="protein sequence ID" value="KAF2881431.1"/>
    <property type="molecule type" value="Genomic_DNA"/>
</dbReference>